<protein>
    <submittedName>
        <fullName evidence="1">Uncharacterized protein</fullName>
    </submittedName>
</protein>
<gene>
    <name evidence="1" type="ORF">PoB_005636300</name>
</gene>
<proteinExistence type="predicted"/>
<dbReference type="AlphaFoldDB" id="A0AAV4CD90"/>
<evidence type="ECO:0000313" key="2">
    <source>
        <dbReference type="Proteomes" id="UP000735302"/>
    </source>
</evidence>
<dbReference type="EMBL" id="BLXT01006199">
    <property type="protein sequence ID" value="GFO29858.1"/>
    <property type="molecule type" value="Genomic_DNA"/>
</dbReference>
<organism evidence="1 2">
    <name type="scientific">Plakobranchus ocellatus</name>
    <dbReference type="NCBI Taxonomy" id="259542"/>
    <lineage>
        <taxon>Eukaryota</taxon>
        <taxon>Metazoa</taxon>
        <taxon>Spiralia</taxon>
        <taxon>Lophotrochozoa</taxon>
        <taxon>Mollusca</taxon>
        <taxon>Gastropoda</taxon>
        <taxon>Heterobranchia</taxon>
        <taxon>Euthyneura</taxon>
        <taxon>Panpulmonata</taxon>
        <taxon>Sacoglossa</taxon>
        <taxon>Placobranchoidea</taxon>
        <taxon>Plakobranchidae</taxon>
        <taxon>Plakobranchus</taxon>
    </lineage>
</organism>
<name>A0AAV4CD90_9GAST</name>
<dbReference type="Proteomes" id="UP000735302">
    <property type="component" value="Unassembled WGS sequence"/>
</dbReference>
<reference evidence="1 2" key="1">
    <citation type="journal article" date="2021" name="Elife">
        <title>Chloroplast acquisition without the gene transfer in kleptoplastic sea slugs, Plakobranchus ocellatus.</title>
        <authorList>
            <person name="Maeda T."/>
            <person name="Takahashi S."/>
            <person name="Yoshida T."/>
            <person name="Shimamura S."/>
            <person name="Takaki Y."/>
            <person name="Nagai Y."/>
            <person name="Toyoda A."/>
            <person name="Suzuki Y."/>
            <person name="Arimoto A."/>
            <person name="Ishii H."/>
            <person name="Satoh N."/>
            <person name="Nishiyama T."/>
            <person name="Hasebe M."/>
            <person name="Maruyama T."/>
            <person name="Minagawa J."/>
            <person name="Obokata J."/>
            <person name="Shigenobu S."/>
        </authorList>
    </citation>
    <scope>NUCLEOTIDE SEQUENCE [LARGE SCALE GENOMIC DNA]</scope>
</reference>
<comment type="caution">
    <text evidence="1">The sequence shown here is derived from an EMBL/GenBank/DDBJ whole genome shotgun (WGS) entry which is preliminary data.</text>
</comment>
<accession>A0AAV4CD90</accession>
<sequence length="95" mass="10335">MCPLNPQTTTDLMDLHQLPLYCATKHGVRSFTSSMAGAEKKIILLGHAHKRKCSLMKDVIQALIAGKRGRGRSEQGILITPRIGLGRTVTKSSPP</sequence>
<evidence type="ECO:0000313" key="1">
    <source>
        <dbReference type="EMBL" id="GFO29858.1"/>
    </source>
</evidence>
<keyword evidence="2" id="KW-1185">Reference proteome</keyword>